<evidence type="ECO:0000256" key="4">
    <source>
        <dbReference type="ARBA" id="ARBA00022786"/>
    </source>
</evidence>
<accession>A0A8K0KLD5</accession>
<dbReference type="Pfam" id="PF00017">
    <property type="entry name" value="SH2"/>
    <property type="match status" value="1"/>
</dbReference>
<dbReference type="Gene3D" id="3.30.505.10">
    <property type="entry name" value="SH2 domain"/>
    <property type="match status" value="1"/>
</dbReference>
<dbReference type="SMART" id="SM00253">
    <property type="entry name" value="SOCS"/>
    <property type="match status" value="1"/>
</dbReference>
<keyword evidence="4" id="KW-0833">Ubl conjugation pathway</keyword>
<dbReference type="SUPFAM" id="SSF158235">
    <property type="entry name" value="SOCS box-like"/>
    <property type="match status" value="1"/>
</dbReference>
<keyword evidence="2" id="KW-0341">Growth regulation</keyword>
<dbReference type="InterPro" id="IPR001496">
    <property type="entry name" value="SOCS_box"/>
</dbReference>
<dbReference type="GO" id="GO:0046854">
    <property type="term" value="P:phosphatidylinositol phosphate biosynthetic process"/>
    <property type="evidence" value="ECO:0007669"/>
    <property type="project" value="TreeGrafter"/>
</dbReference>
<feature type="compositionally biased region" description="Basic and acidic residues" evidence="7">
    <location>
        <begin position="36"/>
        <end position="46"/>
    </location>
</feature>
<dbReference type="SUPFAM" id="SSF55550">
    <property type="entry name" value="SH2 domain"/>
    <property type="match status" value="1"/>
</dbReference>
<feature type="compositionally biased region" description="Polar residues" evidence="7">
    <location>
        <begin position="77"/>
        <end position="88"/>
    </location>
</feature>
<dbReference type="Proteomes" id="UP000792457">
    <property type="component" value="Unassembled WGS sequence"/>
</dbReference>
<dbReference type="GO" id="GO:0046935">
    <property type="term" value="F:1-phosphatidylinositol-3-kinase regulator activity"/>
    <property type="evidence" value="ECO:0007669"/>
    <property type="project" value="TreeGrafter"/>
</dbReference>
<feature type="compositionally biased region" description="Basic and acidic residues" evidence="7">
    <location>
        <begin position="209"/>
        <end position="218"/>
    </location>
</feature>
<evidence type="ECO:0000256" key="6">
    <source>
        <dbReference type="PROSITE-ProRule" id="PRU00191"/>
    </source>
</evidence>
<dbReference type="FunFam" id="3.30.505.10:FF:000028">
    <property type="entry name" value="Suppressor of cytokine signaling 5"/>
    <property type="match status" value="1"/>
</dbReference>
<evidence type="ECO:0000256" key="2">
    <source>
        <dbReference type="ARBA" id="ARBA00022604"/>
    </source>
</evidence>
<sequence length="528" mass="58552">MSRCLFVGVKGDIMGQKLSGLRGLFRFMEGRRIECLPEGESAKSPKSEVSQSESSNSSEAQMSQSMEYQSSTDESEGNPSSEGATKQENGPIPSCQCSPSVVSTEDAGGYGAIGVIRPRREGVENRSRKNTPRVKTKSSKDSSGSSGTRKKRGTHWASRLNGKLKGGGLKSGEVEISEPSSSGDSCVCTGFRTTEEHFLGPGVIFEADNKTAAREGSNRRAGPSRPRESEAAEAFRNRHRSHVEMLQSAAQALIDFPIEDCDELARLERAREIEEGVDPPPGFRPRENNNNQIFHMLPCILPPPPNVQMPPGTHFAIPAVTVDMSTLTAMFQTRLGVPGGTVKVALSPSSNMDDPPPSPGSKVHTQANLLQITACSFYWGKMDRYEAERLLDRRPEGTFLLRDSAQEEHLFSVSFRKYDRSLHARVEQWNHKFSFDSHDPGVFASSTVTGLVEHYKDPACCMFFEPMLTYPLHRSFPFPLQHLCRAVVCSRTTYDAIGSLKLPKALKAYLKEYHYKQRVRVRRFDAEH</sequence>
<name>A0A8K0KLD5_LADFU</name>
<evidence type="ECO:0000313" key="10">
    <source>
        <dbReference type="EMBL" id="KAG8234388.1"/>
    </source>
</evidence>
<dbReference type="PANTHER" id="PTHR10155">
    <property type="entry name" value="PHOSPHATIDYLINOSITOL 3-KINASE REGULATORY SUBUNIT"/>
    <property type="match status" value="1"/>
</dbReference>
<evidence type="ECO:0000256" key="7">
    <source>
        <dbReference type="SAM" id="MobiDB-lite"/>
    </source>
</evidence>
<feature type="domain" description="SH2" evidence="8">
    <location>
        <begin position="377"/>
        <end position="472"/>
    </location>
</feature>
<dbReference type="PROSITE" id="PS50001">
    <property type="entry name" value="SH2"/>
    <property type="match status" value="1"/>
</dbReference>
<comment type="caution">
    <text evidence="10">The sequence shown here is derived from an EMBL/GenBank/DDBJ whole genome shotgun (WGS) entry which is preliminary data.</text>
</comment>
<evidence type="ECO:0000259" key="9">
    <source>
        <dbReference type="PROSITE" id="PS50225"/>
    </source>
</evidence>
<evidence type="ECO:0000259" key="8">
    <source>
        <dbReference type="PROSITE" id="PS50001"/>
    </source>
</evidence>
<dbReference type="EMBL" id="KZ308805">
    <property type="protein sequence ID" value="KAG8234388.1"/>
    <property type="molecule type" value="Genomic_DNA"/>
</dbReference>
<reference evidence="10" key="1">
    <citation type="submission" date="2013-04" db="EMBL/GenBank/DDBJ databases">
        <authorList>
            <person name="Qu J."/>
            <person name="Murali S.C."/>
            <person name="Bandaranaike D."/>
            <person name="Bellair M."/>
            <person name="Blankenburg K."/>
            <person name="Chao H."/>
            <person name="Dinh H."/>
            <person name="Doddapaneni H."/>
            <person name="Downs B."/>
            <person name="Dugan-Rocha S."/>
            <person name="Elkadiri S."/>
            <person name="Gnanaolivu R.D."/>
            <person name="Hernandez B."/>
            <person name="Javaid M."/>
            <person name="Jayaseelan J.C."/>
            <person name="Lee S."/>
            <person name="Li M."/>
            <person name="Ming W."/>
            <person name="Munidasa M."/>
            <person name="Muniz J."/>
            <person name="Nguyen L."/>
            <person name="Ongeri F."/>
            <person name="Osuji N."/>
            <person name="Pu L.-L."/>
            <person name="Puazo M."/>
            <person name="Qu C."/>
            <person name="Quiroz J."/>
            <person name="Raj R."/>
            <person name="Weissenberger G."/>
            <person name="Xin Y."/>
            <person name="Zou X."/>
            <person name="Han Y."/>
            <person name="Richards S."/>
            <person name="Worley K."/>
            <person name="Muzny D."/>
            <person name="Gibbs R."/>
        </authorList>
    </citation>
    <scope>NUCLEOTIDE SEQUENCE</scope>
    <source>
        <strain evidence="10">Sampled in the wild</strain>
    </source>
</reference>
<evidence type="ECO:0000313" key="11">
    <source>
        <dbReference type="Proteomes" id="UP000792457"/>
    </source>
</evidence>
<dbReference type="Pfam" id="PF07525">
    <property type="entry name" value="SOCS_box"/>
    <property type="match status" value="1"/>
</dbReference>
<dbReference type="PROSITE" id="PS50225">
    <property type="entry name" value="SOCS"/>
    <property type="match status" value="1"/>
</dbReference>
<dbReference type="InterPro" id="IPR036036">
    <property type="entry name" value="SOCS_box-like_dom_sf"/>
</dbReference>
<dbReference type="InterPro" id="IPR036860">
    <property type="entry name" value="SH2_dom_sf"/>
</dbReference>
<organism evidence="10 11">
    <name type="scientific">Ladona fulva</name>
    <name type="common">Scarce chaser dragonfly</name>
    <name type="synonym">Libellula fulva</name>
    <dbReference type="NCBI Taxonomy" id="123851"/>
    <lineage>
        <taxon>Eukaryota</taxon>
        <taxon>Metazoa</taxon>
        <taxon>Ecdysozoa</taxon>
        <taxon>Arthropoda</taxon>
        <taxon>Hexapoda</taxon>
        <taxon>Insecta</taxon>
        <taxon>Pterygota</taxon>
        <taxon>Palaeoptera</taxon>
        <taxon>Odonata</taxon>
        <taxon>Epiprocta</taxon>
        <taxon>Anisoptera</taxon>
        <taxon>Libelluloidea</taxon>
        <taxon>Libellulidae</taxon>
        <taxon>Ladona</taxon>
    </lineage>
</organism>
<feature type="compositionally biased region" description="Basic residues" evidence="7">
    <location>
        <begin position="128"/>
        <end position="137"/>
    </location>
</feature>
<evidence type="ECO:0000256" key="5">
    <source>
        <dbReference type="ARBA" id="ARBA00022999"/>
    </source>
</evidence>
<dbReference type="AlphaFoldDB" id="A0A8K0KLD5"/>
<feature type="compositionally biased region" description="Low complexity" evidence="7">
    <location>
        <begin position="47"/>
        <end position="71"/>
    </location>
</feature>
<evidence type="ECO:0000256" key="3">
    <source>
        <dbReference type="ARBA" id="ARBA00022700"/>
    </source>
</evidence>
<protein>
    <recommendedName>
        <fullName evidence="12">Suppressor of cytokine signaling 5</fullName>
    </recommendedName>
</protein>
<feature type="compositionally biased region" description="Basic and acidic residues" evidence="7">
    <location>
        <begin position="118"/>
        <end position="127"/>
    </location>
</feature>
<dbReference type="GO" id="GO:0009968">
    <property type="term" value="P:negative regulation of signal transduction"/>
    <property type="evidence" value="ECO:0007669"/>
    <property type="project" value="UniProtKB-KW"/>
</dbReference>
<evidence type="ECO:0008006" key="12">
    <source>
        <dbReference type="Google" id="ProtNLM"/>
    </source>
</evidence>
<dbReference type="GO" id="GO:0035556">
    <property type="term" value="P:intracellular signal transduction"/>
    <property type="evidence" value="ECO:0007669"/>
    <property type="project" value="InterPro"/>
</dbReference>
<feature type="domain" description="SOCS box" evidence="9">
    <location>
        <begin position="467"/>
        <end position="516"/>
    </location>
</feature>
<proteinExistence type="predicted"/>
<evidence type="ECO:0000256" key="1">
    <source>
        <dbReference type="ARBA" id="ARBA00004906"/>
    </source>
</evidence>
<feature type="region of interest" description="Disordered" evidence="7">
    <location>
        <begin position="209"/>
        <end position="232"/>
    </location>
</feature>
<reference evidence="10" key="2">
    <citation type="submission" date="2017-10" db="EMBL/GenBank/DDBJ databases">
        <title>Ladona fulva Genome sequencing and assembly.</title>
        <authorList>
            <person name="Murali S."/>
            <person name="Richards S."/>
            <person name="Bandaranaike D."/>
            <person name="Bellair M."/>
            <person name="Blankenburg K."/>
            <person name="Chao H."/>
            <person name="Dinh H."/>
            <person name="Doddapaneni H."/>
            <person name="Dugan-Rocha S."/>
            <person name="Elkadiri S."/>
            <person name="Gnanaolivu R."/>
            <person name="Hernandez B."/>
            <person name="Skinner E."/>
            <person name="Javaid M."/>
            <person name="Lee S."/>
            <person name="Li M."/>
            <person name="Ming W."/>
            <person name="Munidasa M."/>
            <person name="Muniz J."/>
            <person name="Nguyen L."/>
            <person name="Hughes D."/>
            <person name="Osuji N."/>
            <person name="Pu L.-L."/>
            <person name="Puazo M."/>
            <person name="Qu C."/>
            <person name="Quiroz J."/>
            <person name="Raj R."/>
            <person name="Weissenberger G."/>
            <person name="Xin Y."/>
            <person name="Zou X."/>
            <person name="Han Y."/>
            <person name="Worley K."/>
            <person name="Muzny D."/>
            <person name="Gibbs R."/>
        </authorList>
    </citation>
    <scope>NUCLEOTIDE SEQUENCE</scope>
    <source>
        <strain evidence="10">Sampled in the wild</strain>
    </source>
</reference>
<dbReference type="InterPro" id="IPR000980">
    <property type="entry name" value="SH2"/>
</dbReference>
<dbReference type="SMART" id="SM00252">
    <property type="entry name" value="SH2"/>
    <property type="match status" value="1"/>
</dbReference>
<feature type="region of interest" description="Disordered" evidence="7">
    <location>
        <begin position="36"/>
        <end position="185"/>
    </location>
</feature>
<dbReference type="GO" id="GO:0005942">
    <property type="term" value="C:phosphatidylinositol 3-kinase complex"/>
    <property type="evidence" value="ECO:0007669"/>
    <property type="project" value="TreeGrafter"/>
</dbReference>
<keyword evidence="5 6" id="KW-0727">SH2 domain</keyword>
<keyword evidence="11" id="KW-1185">Reference proteome</keyword>
<dbReference type="SMART" id="SM00969">
    <property type="entry name" value="SOCS_box"/>
    <property type="match status" value="1"/>
</dbReference>
<gene>
    <name evidence="10" type="ORF">J437_LFUL015128</name>
</gene>
<comment type="pathway">
    <text evidence="1">Protein modification; protein ubiquitination.</text>
</comment>
<dbReference type="PANTHER" id="PTHR10155:SF0">
    <property type="entry name" value="SUPPRESSOR OF CYTOKINE SIGNALING AT 36E, ISOFORM D"/>
    <property type="match status" value="1"/>
</dbReference>
<dbReference type="OrthoDB" id="5979828at2759"/>
<keyword evidence="3" id="KW-0734">Signal transduction inhibitor</keyword>